<keyword evidence="1" id="KW-0812">Transmembrane</keyword>
<evidence type="ECO:0000313" key="2">
    <source>
        <dbReference type="EMBL" id="GGO91499.1"/>
    </source>
</evidence>
<reference evidence="2" key="2">
    <citation type="submission" date="2020-09" db="EMBL/GenBank/DDBJ databases">
        <authorList>
            <person name="Sun Q."/>
            <person name="Zhou Y."/>
        </authorList>
    </citation>
    <scope>NUCLEOTIDE SEQUENCE</scope>
    <source>
        <strain evidence="2">CGMCC 4.7201</strain>
    </source>
</reference>
<name>A0A917ZRN0_9ACTN</name>
<dbReference type="SUPFAM" id="SSF53850">
    <property type="entry name" value="Periplasmic binding protein-like II"/>
    <property type="match status" value="1"/>
</dbReference>
<protein>
    <recommendedName>
        <fullName evidence="4">TAXI family TRAP transporter solute-binding subunit</fullName>
    </recommendedName>
</protein>
<dbReference type="EMBL" id="BMMS01000016">
    <property type="protein sequence ID" value="GGO91499.1"/>
    <property type="molecule type" value="Genomic_DNA"/>
</dbReference>
<dbReference type="InterPro" id="IPR011852">
    <property type="entry name" value="TRAP_TAXI"/>
</dbReference>
<gene>
    <name evidence="2" type="ORF">GCM10012280_39530</name>
</gene>
<dbReference type="PANTHER" id="PTHR42941:SF1">
    <property type="entry name" value="SLL1037 PROTEIN"/>
    <property type="match status" value="1"/>
</dbReference>
<keyword evidence="1" id="KW-0472">Membrane</keyword>
<evidence type="ECO:0000256" key="1">
    <source>
        <dbReference type="SAM" id="Phobius"/>
    </source>
</evidence>
<feature type="transmembrane region" description="Helical" evidence="1">
    <location>
        <begin position="25"/>
        <end position="44"/>
    </location>
</feature>
<proteinExistence type="predicted"/>
<sequence>MSQVESGSRRRLQWRAWRRPLRSPAARWAVVGLVLTGMLAWWLVPSDATPYRKGTISLATGVSKGVYAKYGDLLKPRVERDLPGVHMTLHPSAGSVDNVQRVAQGRDTFTIAAADAVADYSGPGAGRLRACARLYDDYVQLVVPNDSPVSSPQDLKGLRVGVGAQGSGVYLLANRLLHAAGLGRKDSIRPVKAGIDRAPRLLREGKLDAFFWSGGLPTAAVSDLAKELPIRLVPLGPLAKHLREEETDAAIYYRQATMPGDAYPNAYPYGKSVSTIAVSNLLVTTDRVQASLVERLTRSVIHSRDTIGRQVHAAQLVDVRTAVYTDPLPLHEGARRYYRSVKP</sequence>
<dbReference type="RefSeq" id="WP_189133051.1">
    <property type="nucleotide sequence ID" value="NZ_BMMS01000016.1"/>
</dbReference>
<dbReference type="Proteomes" id="UP000641932">
    <property type="component" value="Unassembled WGS sequence"/>
</dbReference>
<organism evidence="2 3">
    <name type="scientific">Wenjunlia tyrosinilytica</name>
    <dbReference type="NCBI Taxonomy" id="1544741"/>
    <lineage>
        <taxon>Bacteria</taxon>
        <taxon>Bacillati</taxon>
        <taxon>Actinomycetota</taxon>
        <taxon>Actinomycetes</taxon>
        <taxon>Kitasatosporales</taxon>
        <taxon>Streptomycetaceae</taxon>
        <taxon>Wenjunlia</taxon>
    </lineage>
</organism>
<evidence type="ECO:0000313" key="3">
    <source>
        <dbReference type="Proteomes" id="UP000641932"/>
    </source>
</evidence>
<dbReference type="Pfam" id="PF16868">
    <property type="entry name" value="NMT1_3"/>
    <property type="match status" value="1"/>
</dbReference>
<keyword evidence="3" id="KW-1185">Reference proteome</keyword>
<evidence type="ECO:0008006" key="4">
    <source>
        <dbReference type="Google" id="ProtNLM"/>
    </source>
</evidence>
<reference evidence="2" key="1">
    <citation type="journal article" date="2014" name="Int. J. Syst. Evol. Microbiol.">
        <title>Complete genome sequence of Corynebacterium casei LMG S-19264T (=DSM 44701T), isolated from a smear-ripened cheese.</title>
        <authorList>
            <consortium name="US DOE Joint Genome Institute (JGI-PGF)"/>
            <person name="Walter F."/>
            <person name="Albersmeier A."/>
            <person name="Kalinowski J."/>
            <person name="Ruckert C."/>
        </authorList>
    </citation>
    <scope>NUCLEOTIDE SEQUENCE</scope>
    <source>
        <strain evidence="2">CGMCC 4.7201</strain>
    </source>
</reference>
<comment type="caution">
    <text evidence="2">The sequence shown here is derived from an EMBL/GenBank/DDBJ whole genome shotgun (WGS) entry which is preliminary data.</text>
</comment>
<accession>A0A917ZRN0</accession>
<keyword evidence="1" id="KW-1133">Transmembrane helix</keyword>
<dbReference type="NCBIfam" id="TIGR02122">
    <property type="entry name" value="TRAP_TAXI"/>
    <property type="match status" value="1"/>
</dbReference>
<dbReference type="AlphaFoldDB" id="A0A917ZRN0"/>
<dbReference type="Gene3D" id="3.40.190.10">
    <property type="entry name" value="Periplasmic binding protein-like II"/>
    <property type="match status" value="2"/>
</dbReference>
<dbReference type="PANTHER" id="PTHR42941">
    <property type="entry name" value="SLL1037 PROTEIN"/>
    <property type="match status" value="1"/>
</dbReference>